<keyword evidence="2" id="KW-1003">Cell membrane</keyword>
<organism evidence="8 9">
    <name type="scientific">Chryseobacterium sediminis</name>
    <dbReference type="NCBI Taxonomy" id="1679494"/>
    <lineage>
        <taxon>Bacteria</taxon>
        <taxon>Pseudomonadati</taxon>
        <taxon>Bacteroidota</taxon>
        <taxon>Flavobacteriia</taxon>
        <taxon>Flavobacteriales</taxon>
        <taxon>Weeksellaceae</taxon>
        <taxon>Chryseobacterium group</taxon>
        <taxon>Chryseobacterium</taxon>
    </lineage>
</organism>
<keyword evidence="5 6" id="KW-0472">Membrane</keyword>
<dbReference type="InterPro" id="IPR013525">
    <property type="entry name" value="ABC2_TM"/>
</dbReference>
<evidence type="ECO:0000256" key="5">
    <source>
        <dbReference type="ARBA" id="ARBA00023136"/>
    </source>
</evidence>
<evidence type="ECO:0000256" key="2">
    <source>
        <dbReference type="ARBA" id="ARBA00022475"/>
    </source>
</evidence>
<feature type="transmembrane region" description="Helical" evidence="6">
    <location>
        <begin position="285"/>
        <end position="310"/>
    </location>
</feature>
<feature type="transmembrane region" description="Helical" evidence="6">
    <location>
        <begin position="39"/>
        <end position="60"/>
    </location>
</feature>
<evidence type="ECO:0000256" key="4">
    <source>
        <dbReference type="ARBA" id="ARBA00022989"/>
    </source>
</evidence>
<evidence type="ECO:0000256" key="1">
    <source>
        <dbReference type="ARBA" id="ARBA00004651"/>
    </source>
</evidence>
<evidence type="ECO:0000313" key="9">
    <source>
        <dbReference type="Proteomes" id="UP000587367"/>
    </source>
</evidence>
<protein>
    <submittedName>
        <fullName evidence="8">ABC-2 type transport system permease protein</fullName>
    </submittedName>
</protein>
<dbReference type="PANTHER" id="PTHR30294:SF46">
    <property type="entry name" value="ABC TRANSPORTER PERMEASE"/>
    <property type="match status" value="1"/>
</dbReference>
<feature type="transmembrane region" description="Helical" evidence="6">
    <location>
        <begin position="205"/>
        <end position="232"/>
    </location>
</feature>
<feature type="transmembrane region" description="Helical" evidence="6">
    <location>
        <begin position="376"/>
        <end position="395"/>
    </location>
</feature>
<reference evidence="8 9" key="1">
    <citation type="submission" date="2020-08" db="EMBL/GenBank/DDBJ databases">
        <title>Functional genomics of gut bacteria from endangered species of beetles.</title>
        <authorList>
            <person name="Carlos-Shanley C."/>
        </authorList>
    </citation>
    <scope>NUCLEOTIDE SEQUENCE [LARGE SCALE GENOMIC DNA]</scope>
    <source>
        <strain evidence="8 9">S00068</strain>
    </source>
</reference>
<dbReference type="InterPro" id="IPR051449">
    <property type="entry name" value="ABC-2_transporter_component"/>
</dbReference>
<comment type="subcellular location">
    <subcellularLocation>
        <location evidence="1">Cell membrane</location>
        <topology evidence="1">Multi-pass membrane protein</topology>
    </subcellularLocation>
</comment>
<gene>
    <name evidence="8" type="ORF">HNP24_001783</name>
</gene>
<evidence type="ECO:0000313" key="8">
    <source>
        <dbReference type="EMBL" id="MBB6330833.1"/>
    </source>
</evidence>
<keyword evidence="4 6" id="KW-1133">Transmembrane helix</keyword>
<name>A0ABR6PYN8_9FLAO</name>
<sequence length="422" mass="47643">MKRTDEGSIDFHSSKYKNIQMKEFFRLLKREFKLFIGNSTLRTVFFLAPVFYATLLGFVYKSGKVENTPVLVVDRDNTPLSNQLTEMLDDNKSIKIIRYLQEPLSIKDEVIRHEAAAVVIIPSRFEGDMLQKKYPELNVYINTGNVLTANFASKALQLTIGTFSAGASIKALQKAGMPAAKAVTQYEPFKANYITLFNTTGNYLIFMWPAMLAVVLQQVTLLAMAVSFAAEFERGSFLKEYLKMKKWAFPTMLIKVIPIWVFSILIVGIYYFMHMIFHVPMPEGIFNFILLTAVFVGSVSFLGVFISILIPDALKATQILMVIASPAFIISGFTWPLSAMPAFVQFIANIIPLTPFLQAFKILLIQKGSVELTFPYLKHLSILLVVYAVIGWIALKIKLWFIFRKAAPQEIAVENASSEDVE</sequence>
<dbReference type="Pfam" id="PF12698">
    <property type="entry name" value="ABC2_membrane_3"/>
    <property type="match status" value="1"/>
</dbReference>
<feature type="transmembrane region" description="Helical" evidence="6">
    <location>
        <begin position="253"/>
        <end position="273"/>
    </location>
</feature>
<feature type="transmembrane region" description="Helical" evidence="6">
    <location>
        <begin position="319"/>
        <end position="337"/>
    </location>
</feature>
<keyword evidence="3 6" id="KW-0812">Transmembrane</keyword>
<comment type="caution">
    <text evidence="8">The sequence shown here is derived from an EMBL/GenBank/DDBJ whole genome shotgun (WGS) entry which is preliminary data.</text>
</comment>
<keyword evidence="9" id="KW-1185">Reference proteome</keyword>
<evidence type="ECO:0000256" key="3">
    <source>
        <dbReference type="ARBA" id="ARBA00022692"/>
    </source>
</evidence>
<evidence type="ECO:0000259" key="7">
    <source>
        <dbReference type="Pfam" id="PF12698"/>
    </source>
</evidence>
<evidence type="ECO:0000256" key="6">
    <source>
        <dbReference type="SAM" id="Phobius"/>
    </source>
</evidence>
<dbReference type="PANTHER" id="PTHR30294">
    <property type="entry name" value="MEMBRANE COMPONENT OF ABC TRANSPORTER YHHJ-RELATED"/>
    <property type="match status" value="1"/>
</dbReference>
<dbReference type="Proteomes" id="UP000587367">
    <property type="component" value="Unassembled WGS sequence"/>
</dbReference>
<dbReference type="EMBL" id="JACHKS010000001">
    <property type="protein sequence ID" value="MBB6330833.1"/>
    <property type="molecule type" value="Genomic_DNA"/>
</dbReference>
<feature type="transmembrane region" description="Helical" evidence="6">
    <location>
        <begin position="343"/>
        <end position="364"/>
    </location>
</feature>
<dbReference type="Gene3D" id="3.40.1710.10">
    <property type="entry name" value="abc type-2 transporter like domain"/>
    <property type="match status" value="1"/>
</dbReference>
<accession>A0ABR6PYN8</accession>
<feature type="domain" description="ABC-2 type transporter transmembrane" evidence="7">
    <location>
        <begin position="45"/>
        <end position="395"/>
    </location>
</feature>
<proteinExistence type="predicted"/>